<evidence type="ECO:0000256" key="1">
    <source>
        <dbReference type="SAM" id="MobiDB-lite"/>
    </source>
</evidence>
<proteinExistence type="predicted"/>
<dbReference type="Gene3D" id="1.25.10.10">
    <property type="entry name" value="Leucine-rich Repeat Variant"/>
    <property type="match status" value="1"/>
</dbReference>
<evidence type="ECO:0008006" key="3">
    <source>
        <dbReference type="Google" id="ProtNLM"/>
    </source>
</evidence>
<dbReference type="SUPFAM" id="SSF48371">
    <property type="entry name" value="ARM repeat"/>
    <property type="match status" value="1"/>
</dbReference>
<organism evidence="2">
    <name type="scientific">hydrothermal vent metagenome</name>
    <dbReference type="NCBI Taxonomy" id="652676"/>
    <lineage>
        <taxon>unclassified sequences</taxon>
        <taxon>metagenomes</taxon>
        <taxon>ecological metagenomes</taxon>
    </lineage>
</organism>
<gene>
    <name evidence="2" type="ORF">MNBD_PLANCTO02-1424</name>
</gene>
<feature type="compositionally biased region" description="Basic residues" evidence="1">
    <location>
        <begin position="267"/>
        <end position="281"/>
    </location>
</feature>
<sequence>MKNKNIYQSRISHLIIAGFVTCLFVGEVKANEPVETITPKKKVEQKVTNKQTDEQIAQWIKSLDSNNPETRQQSAEKLQQSGTAAIDALAKAAETKNPELSTQCLEILKNMYESKDQNVKKATTTALEKLKKSKFKKVAQRATKITQNVNPVPNRGFGRGGINVRFNMARAAGMKMKQSNNNGQRHTEVKEKNRKIVIDDFNNTNIVMKITETKKGKAKTTTIKAKDLKELKKKHPKAAKEYEKYCKKNFNMQLKMFGGGGNIPFKFPRKGKLNPKQKKARQKAIEEIKKAALKIKKRMEEHSKQQQKQK</sequence>
<reference evidence="2" key="1">
    <citation type="submission" date="2018-06" db="EMBL/GenBank/DDBJ databases">
        <authorList>
            <person name="Zhirakovskaya E."/>
        </authorList>
    </citation>
    <scope>NUCLEOTIDE SEQUENCE</scope>
</reference>
<feature type="region of interest" description="Disordered" evidence="1">
    <location>
        <begin position="261"/>
        <end position="281"/>
    </location>
</feature>
<protein>
    <recommendedName>
        <fullName evidence="3">HEAT repeat domain-containing protein</fullName>
    </recommendedName>
</protein>
<dbReference type="InterPro" id="IPR016024">
    <property type="entry name" value="ARM-type_fold"/>
</dbReference>
<accession>A0A3B1DT01</accession>
<dbReference type="AlphaFoldDB" id="A0A3B1DT01"/>
<name>A0A3B1DT01_9ZZZZ</name>
<evidence type="ECO:0000313" key="2">
    <source>
        <dbReference type="EMBL" id="VAX39218.1"/>
    </source>
</evidence>
<dbReference type="InterPro" id="IPR011989">
    <property type="entry name" value="ARM-like"/>
</dbReference>
<dbReference type="EMBL" id="UOGL01000314">
    <property type="protein sequence ID" value="VAX39218.1"/>
    <property type="molecule type" value="Genomic_DNA"/>
</dbReference>